<dbReference type="Proteomes" id="UP001630127">
    <property type="component" value="Unassembled WGS sequence"/>
</dbReference>
<protein>
    <submittedName>
        <fullName evidence="1">Uncharacterized protein</fullName>
    </submittedName>
</protein>
<reference evidence="1 2" key="1">
    <citation type="submission" date="2024-11" db="EMBL/GenBank/DDBJ databases">
        <title>A near-complete genome assembly of Cinchona calisaya.</title>
        <authorList>
            <person name="Lian D.C."/>
            <person name="Zhao X.W."/>
            <person name="Wei L."/>
        </authorList>
    </citation>
    <scope>NUCLEOTIDE SEQUENCE [LARGE SCALE GENOMIC DNA]</scope>
    <source>
        <tissue evidence="1">Nenye</tissue>
    </source>
</reference>
<comment type="caution">
    <text evidence="1">The sequence shown here is derived from an EMBL/GenBank/DDBJ whole genome shotgun (WGS) entry which is preliminary data.</text>
</comment>
<proteinExistence type="predicted"/>
<sequence length="285" mass="32471">MENIHLLIEDTLSYLIHLEDGCSDPDMKDNIAALRLLISILKPFLRFLIYGYVPEVHQLPEFRVHLVYRGCSTKVEECPNRLTATQQSQCLTQPKCGGLAKSSRSDASSSVSNMSRFRLVLVASTPILTRPNLGTLSLTEVYDEAESVSTRFKLPANSCNMEEHIPGFTGYLIHKVRELSNNMANFMVIEVKTQIDILVDELSFMIDTSLVDMLFKCPLFGKQYMIDSIEVLIFQTGFFIYFSLDKNEDEEFIMANYLSSALPDLLNHADIVHQQARAEFQEYFL</sequence>
<evidence type="ECO:0000313" key="1">
    <source>
        <dbReference type="EMBL" id="KAL3514010.1"/>
    </source>
</evidence>
<name>A0ABD2Z3E9_9GENT</name>
<organism evidence="1 2">
    <name type="scientific">Cinchona calisaya</name>
    <dbReference type="NCBI Taxonomy" id="153742"/>
    <lineage>
        <taxon>Eukaryota</taxon>
        <taxon>Viridiplantae</taxon>
        <taxon>Streptophyta</taxon>
        <taxon>Embryophyta</taxon>
        <taxon>Tracheophyta</taxon>
        <taxon>Spermatophyta</taxon>
        <taxon>Magnoliopsida</taxon>
        <taxon>eudicotyledons</taxon>
        <taxon>Gunneridae</taxon>
        <taxon>Pentapetalae</taxon>
        <taxon>asterids</taxon>
        <taxon>lamiids</taxon>
        <taxon>Gentianales</taxon>
        <taxon>Rubiaceae</taxon>
        <taxon>Cinchonoideae</taxon>
        <taxon>Cinchoneae</taxon>
        <taxon>Cinchona</taxon>
    </lineage>
</organism>
<evidence type="ECO:0000313" key="2">
    <source>
        <dbReference type="Proteomes" id="UP001630127"/>
    </source>
</evidence>
<dbReference type="EMBL" id="JBJUIK010000011">
    <property type="protein sequence ID" value="KAL3514010.1"/>
    <property type="molecule type" value="Genomic_DNA"/>
</dbReference>
<accession>A0ABD2Z3E9</accession>
<keyword evidence="2" id="KW-1185">Reference proteome</keyword>
<dbReference type="AlphaFoldDB" id="A0ABD2Z3E9"/>
<gene>
    <name evidence="1" type="ORF">ACH5RR_026727</name>
</gene>